<dbReference type="WBParaSite" id="RSKR_0000051000.2">
    <property type="protein sequence ID" value="RSKR_0000051000.2"/>
    <property type="gene ID" value="RSKR_0000051000"/>
</dbReference>
<dbReference type="Proteomes" id="UP000095286">
    <property type="component" value="Unplaced"/>
</dbReference>
<accession>A0AC35TGX9</accession>
<organism evidence="1 2">
    <name type="scientific">Rhabditophanes sp. KR3021</name>
    <dbReference type="NCBI Taxonomy" id="114890"/>
    <lineage>
        <taxon>Eukaryota</taxon>
        <taxon>Metazoa</taxon>
        <taxon>Ecdysozoa</taxon>
        <taxon>Nematoda</taxon>
        <taxon>Chromadorea</taxon>
        <taxon>Rhabditida</taxon>
        <taxon>Tylenchina</taxon>
        <taxon>Panagrolaimomorpha</taxon>
        <taxon>Strongyloidoidea</taxon>
        <taxon>Alloionematidae</taxon>
        <taxon>Rhabditophanes</taxon>
    </lineage>
</organism>
<proteinExistence type="predicted"/>
<protein>
    <submittedName>
        <fullName evidence="2">NEDD8-activating enzyme E1 catalytic subunit</fullName>
    </submittedName>
</protein>
<sequence>MNASQCNETGYDLRRFTETNGPMAVSGFTPDVELLDLIKSAKVLVVGAGGLGCEILKNLALSGFKCLEVIDMDTIELSNLNRQFLFREKDIGSYKSEVAANVMQARFPDLDITAHKCKIQEKDENWYKSFHLIICGLDSIEARRWLNNMIYSLVEFDVDNQVKDGTAIPLLDGGTEGFKGNVRVCIPYKTACMECIMDLYPPQVNFPMCTLANTPRMPEHCVEYVKIKTWEDESPFNCPIDGDNPDHINWIHQKSVERAESYGIKGVTIRLTQGVVKRIIPAVASTNALIAASVCLEALKLATYIAKLSDHYITFEQTEGICIQSLPLFANSDCPICTNILKKYEAQEWHDPKLTWDYNKYHGIKKIHIPSDQLWLPDILLYNNADGEPHISIMSDAIVYYTGLVVWKPPSVYKSFCFIDIEFFPYDEQRPILSNPDDKIEIRTNPDGKTYQFIERGMDLSAYIRSLEWDLMSLEARRNEVIYMGCCGQDSYIDITFEIKLRRKALFYSVNLVVPCGLIAILTMFVFYIPPIEHKCSYSISVLVALTVFYLVLIELIPPTSTVIPLIGKYLLFTIFLVATSIILSVCSINIYRRDGSTHAMPRWVKVIFIKFLPKIMPSYIWIKSPAEDEYDSDTDSNVTDPAGSILNSRRASPYFLSFGGELGDGEMRLSQLAQLRGLHQDLIRRMISNIAFISDHFKAKEKQSKV</sequence>
<name>A0AC35TGX9_9BILA</name>
<evidence type="ECO:0000313" key="2">
    <source>
        <dbReference type="WBParaSite" id="RSKR_0000051000.2"/>
    </source>
</evidence>
<evidence type="ECO:0000313" key="1">
    <source>
        <dbReference type="Proteomes" id="UP000095286"/>
    </source>
</evidence>
<reference evidence="2" key="1">
    <citation type="submission" date="2016-11" db="UniProtKB">
        <authorList>
            <consortium name="WormBaseParasite"/>
        </authorList>
    </citation>
    <scope>IDENTIFICATION</scope>
    <source>
        <strain evidence="2">KR3021</strain>
    </source>
</reference>